<gene>
    <name evidence="1" type="ORF">UAB78_058</name>
</gene>
<keyword evidence="2" id="KW-1185">Reference proteome</keyword>
<evidence type="ECO:0000313" key="1">
    <source>
        <dbReference type="EMBL" id="QXM18136.1"/>
    </source>
</evidence>
<protein>
    <submittedName>
        <fullName evidence="1">Uncharacterized protein</fullName>
    </submittedName>
</protein>
<name>A0A8F5JAI2_9CAUD</name>
<accession>A0A8F5JAI2</accession>
<dbReference type="Proteomes" id="UP000011293">
    <property type="component" value="Segment"/>
</dbReference>
<sequence length="29" mass="3300">MLNIGSALALLSRELFLKVIIVVAFQKRR</sequence>
<reference evidence="1" key="1">
    <citation type="submission" date="2021-07" db="EMBL/GenBank/DDBJ databases">
        <title>New enterobacteriophages and their use to control Salmonella enterica.</title>
        <authorList>
            <person name="Spricigo D.A."/>
            <person name="Bardina C."/>
            <person name="Cortes M.P."/>
            <person name="Llagostera M."/>
        </authorList>
    </citation>
    <scope>NUCLEOTIDE SEQUENCE</scope>
</reference>
<evidence type="ECO:0000313" key="2">
    <source>
        <dbReference type="Proteomes" id="UP000011293"/>
    </source>
</evidence>
<organism evidence="1 2">
    <name type="scientific">Escherichia phage UAB_Phi78</name>
    <dbReference type="NCBI Taxonomy" id="979726"/>
    <lineage>
        <taxon>Viruses</taxon>
        <taxon>Duplodnaviria</taxon>
        <taxon>Heunggongvirae</taxon>
        <taxon>Uroviricota</taxon>
        <taxon>Caudoviricetes</taxon>
        <taxon>Autographivirales</taxon>
        <taxon>Autosignataviridae</taxon>
        <taxon>Molineuxvirinae</taxon>
        <taxon>Zindervirus</taxon>
        <taxon>Zindervirus UAB78</taxon>
    </lineage>
</organism>
<dbReference type="EMBL" id="GU595417">
    <property type="protein sequence ID" value="QXM18136.1"/>
    <property type="molecule type" value="Genomic_DNA"/>
</dbReference>
<proteinExistence type="predicted"/>